<evidence type="ECO:0000256" key="8">
    <source>
        <dbReference type="ARBA" id="ARBA00022755"/>
    </source>
</evidence>
<dbReference type="Gene3D" id="1.10.8.750">
    <property type="entry name" value="Phosphoribosylformylglycinamidine synthase, linker domain"/>
    <property type="match status" value="1"/>
</dbReference>
<keyword evidence="5 14" id="KW-0436">Ligase</keyword>
<evidence type="ECO:0000256" key="2">
    <source>
        <dbReference type="ARBA" id="ARBA00004920"/>
    </source>
</evidence>
<dbReference type="Pfam" id="PF18072">
    <property type="entry name" value="FGAR-AT_linker"/>
    <property type="match status" value="1"/>
</dbReference>
<feature type="binding site" evidence="14">
    <location>
        <position position="673"/>
    </location>
    <ligand>
        <name>Mg(2+)</name>
        <dbReference type="ChEBI" id="CHEBI:18420"/>
    </ligand>
</feature>
<evidence type="ECO:0000259" key="19">
    <source>
        <dbReference type="Pfam" id="PF22689"/>
    </source>
</evidence>
<keyword evidence="7 14" id="KW-0547">Nucleotide-binding</keyword>
<comment type="pathway">
    <text evidence="2 14">Purine metabolism; IMP biosynthesis via de novo pathway; 5-amino-1-(5-phospho-D-ribosyl)imidazole from N(2)-formyl-N(1)-(5-phospho-D-ribosyl)glycinamide: step 1/2.</text>
</comment>
<dbReference type="HAMAP" id="MF_00419">
    <property type="entry name" value="PurL_1"/>
    <property type="match status" value="1"/>
</dbReference>
<keyword evidence="11 14" id="KW-0315">Glutamine amidotransferase</keyword>
<keyword evidence="9 14" id="KW-0067">ATP-binding</keyword>
<dbReference type="Proteomes" id="UP000064939">
    <property type="component" value="Chromosome"/>
</dbReference>
<dbReference type="NCBIfam" id="TIGR01735">
    <property type="entry name" value="FGAM_synt"/>
    <property type="match status" value="1"/>
</dbReference>
<dbReference type="InterPro" id="IPR036921">
    <property type="entry name" value="PurM-like_N_sf"/>
</dbReference>
<evidence type="ECO:0000256" key="5">
    <source>
        <dbReference type="ARBA" id="ARBA00022598"/>
    </source>
</evidence>
<dbReference type="CDD" id="cd02203">
    <property type="entry name" value="PurL_repeat1"/>
    <property type="match status" value="1"/>
</dbReference>
<dbReference type="InterPro" id="IPR041609">
    <property type="entry name" value="PurL_linker"/>
</dbReference>
<dbReference type="InterPro" id="IPR010073">
    <property type="entry name" value="PurL_large"/>
</dbReference>
<dbReference type="InterPro" id="IPR036604">
    <property type="entry name" value="PurS-like_sf"/>
</dbReference>
<keyword evidence="10 14" id="KW-0460">Magnesium</keyword>
<dbReference type="SUPFAM" id="SSF52317">
    <property type="entry name" value="Class I glutamine amidotransferase-like"/>
    <property type="match status" value="1"/>
</dbReference>
<dbReference type="SUPFAM" id="SSF109736">
    <property type="entry name" value="FGAM synthase PurL, linker domain"/>
    <property type="match status" value="1"/>
</dbReference>
<evidence type="ECO:0000256" key="14">
    <source>
        <dbReference type="HAMAP-Rule" id="MF_00419"/>
    </source>
</evidence>
<dbReference type="CDD" id="cd02204">
    <property type="entry name" value="PurL_repeat2"/>
    <property type="match status" value="1"/>
</dbReference>
<evidence type="ECO:0000256" key="9">
    <source>
        <dbReference type="ARBA" id="ARBA00022840"/>
    </source>
</evidence>
<dbReference type="SUPFAM" id="SSF55326">
    <property type="entry name" value="PurM N-terminal domain-like"/>
    <property type="match status" value="2"/>
</dbReference>
<dbReference type="SMART" id="SM01211">
    <property type="entry name" value="GATase_5"/>
    <property type="match status" value="1"/>
</dbReference>
<dbReference type="InterPro" id="IPR040707">
    <property type="entry name" value="FGAR-AT_N"/>
</dbReference>
<dbReference type="KEGG" id="aei:AOY20_13820"/>
<keyword evidence="8 14" id="KW-0658">Purine biosynthesis</keyword>
<dbReference type="InterPro" id="IPR036676">
    <property type="entry name" value="PurM-like_C_sf"/>
</dbReference>
<proteinExistence type="inferred from homology"/>
<dbReference type="FunFam" id="3.30.1330.10:FF:000005">
    <property type="entry name" value="Phosphoribosylformylglycinamidine synthase"/>
    <property type="match status" value="1"/>
</dbReference>
<dbReference type="OrthoDB" id="9804441at2"/>
<feature type="binding site" evidence="14">
    <location>
        <begin position="304"/>
        <end position="315"/>
    </location>
    <ligand>
        <name>ATP</name>
        <dbReference type="ChEBI" id="CHEBI:30616"/>
    </ligand>
</feature>
<organism evidence="20 21">
    <name type="scientific">Acinetobacter equi</name>
    <dbReference type="NCBI Taxonomy" id="1324350"/>
    <lineage>
        <taxon>Bacteria</taxon>
        <taxon>Pseudomonadati</taxon>
        <taxon>Pseudomonadota</taxon>
        <taxon>Gammaproteobacteria</taxon>
        <taxon>Moraxellales</taxon>
        <taxon>Moraxellaceae</taxon>
        <taxon>Acinetobacter</taxon>
    </lineage>
</organism>
<dbReference type="Pfam" id="PF18076">
    <property type="entry name" value="FGAR-AT_N"/>
    <property type="match status" value="1"/>
</dbReference>
<evidence type="ECO:0000256" key="4">
    <source>
        <dbReference type="ARBA" id="ARBA00022490"/>
    </source>
</evidence>
<evidence type="ECO:0000256" key="1">
    <source>
        <dbReference type="ARBA" id="ARBA00004496"/>
    </source>
</evidence>
<dbReference type="PANTHER" id="PTHR10099:SF1">
    <property type="entry name" value="PHOSPHORIBOSYLFORMYLGLYCINAMIDINE SYNTHASE"/>
    <property type="match status" value="1"/>
</dbReference>
<evidence type="ECO:0000256" key="12">
    <source>
        <dbReference type="ARBA" id="ARBA00052585"/>
    </source>
</evidence>
<comment type="subunit">
    <text evidence="14">Monomer.</text>
</comment>
<dbReference type="NCBIfam" id="NF003672">
    <property type="entry name" value="PRK05297.1"/>
    <property type="match status" value="1"/>
</dbReference>
<dbReference type="Pfam" id="PF13507">
    <property type="entry name" value="GATase_5"/>
    <property type="match status" value="1"/>
</dbReference>
<sequence>MFIVAGAPAHSTFKKTQLLARLASISSVQSIESQWVYLFNQPLDEQQQQSALQLLNDGHSYQLNQAASDEVQILVTPRIGTISPWSSKATDIFANCNTPVQRLERGVLFILKGVKEVSNEVKQVLHDRMTESVFNHIDDAAALFTETEPKPLNSIDILGQGKDALVKANSEFGFALSDEEIDYLTEAFIKLGRNPHDIELMMFAQANSEHCRHKIFGSEWTIDGEVQPLSLFQMIKNTYKESPTDVLSAYKDNASVIVGFDTQRFYPTQEENGQHVYKYKSQAAHILMKVETHNHPTAIAPFAGAATGSGGEIRDEGATGRGGKPKAGLTGFTVSNLNIPGFEQPWEENYGKPSRMASPLQIMIEGPLGGAAFNNEFGRPALNGYFRTFEQNVNGDVKGFHKPIMIAGGYGNIRPDHVEKDAIQPGDLLIVLGGPAMLIGLGGGAASSVDSGKLGENLDFASVQRENPEMERRCQEVIDACWRMEDHNPIVSVHDVGAGGISNAMPELVNDHELGAILDLRKIPSLEKGMSPMEIWSNEAQERYVLAIRPSSLELFESLCARERCPFAVLGEATEARHLTVEDPLFENKAVDMPMQVMLGGTPRMSRSYETIERKGDDFTAEKVTDLKDAIYRVLKNPTVASKSFLITIGDRSITGMVARDQFVGPWQVPVADAAVTTTSLVGYTGEAMAMGERPPVALLNPAASARLSVAESISNIMSAKIDQISDIKLSANWMAAAGQQGEDQALFEGVKAIGMEMCPALGIAIPVGKDSLSMRTTWNDDGIDKSVTSPMSGVITAFAPVTDVRKTLTPELKNLESVLVRIDLSKGQFRLGGSILAQVYKAIGSVTPDVDNFDDFKAFFALVQDWNNRGFIKAYHDIGDGGLVATVAEMMFASRLGVALEDQSTASLFAEEIGAVLQISKADWAVLEAEVAASTLKDAIAVIGTVNDTDSLTVNGLSLDRSDLQVAWTEVSHQIQRLRDNVETADQEFALITDKNHKGLIAVPTFDLNEEIEAPYINERRPSMVILREQGVNGHVEMAAAFDKVGFNTVDVHMSDLLAGRISLDDFEGLVACGGFSYGDVLGAGGGWAKSVLFNAKLRDQFEKFFNRQETFSLGICNGCQMLSQLAPLIPGADAWPRFHRNTSEMFEARAVNVRVEKSNSVLLEGMDGAILPIAVAHGEGRVVASAEQIATLNANDQVILRYVDSLGNPTQHYPLNPNGSPEAISGVTSKDGRATIMMPHPERNFRALQHSWKPEDWDQDGAWLRMFRNARKFIG</sequence>
<dbReference type="SUPFAM" id="SSF82697">
    <property type="entry name" value="PurS-like"/>
    <property type="match status" value="1"/>
</dbReference>
<dbReference type="Gene3D" id="3.90.650.10">
    <property type="entry name" value="PurM-like C-terminal domain"/>
    <property type="match status" value="2"/>
</dbReference>
<feature type="domain" description="Phosphoribosylformylglycinamidine synthase linker" evidence="17">
    <location>
        <begin position="165"/>
        <end position="214"/>
    </location>
</feature>
<feature type="region of interest" description="Disordered" evidence="15">
    <location>
        <begin position="305"/>
        <end position="327"/>
    </location>
</feature>
<evidence type="ECO:0000256" key="13">
    <source>
        <dbReference type="ARBA" id="ARBA00057317"/>
    </source>
</evidence>
<evidence type="ECO:0000259" key="18">
    <source>
        <dbReference type="Pfam" id="PF18076"/>
    </source>
</evidence>
<dbReference type="GO" id="GO:0004642">
    <property type="term" value="F:phosphoribosylformylglycinamidine synthase activity"/>
    <property type="evidence" value="ECO:0007669"/>
    <property type="project" value="UniProtKB-UniRule"/>
</dbReference>
<feature type="domain" description="PurM-like C-terminal" evidence="16">
    <location>
        <begin position="424"/>
        <end position="582"/>
    </location>
</feature>
<feature type="active site" evidence="14">
    <location>
        <position position="1242"/>
    </location>
</feature>
<evidence type="ECO:0000256" key="7">
    <source>
        <dbReference type="ARBA" id="ARBA00022741"/>
    </source>
</evidence>
<name>A0A0N9VSR8_9GAMM</name>
<evidence type="ECO:0000259" key="16">
    <source>
        <dbReference type="Pfam" id="PF02769"/>
    </source>
</evidence>
<dbReference type="GO" id="GO:0006189">
    <property type="term" value="P:'de novo' IMP biosynthetic process"/>
    <property type="evidence" value="ECO:0007669"/>
    <property type="project" value="UniProtKB-UniRule"/>
</dbReference>
<dbReference type="Gene3D" id="3.30.1330.10">
    <property type="entry name" value="PurM-like, N-terminal domain"/>
    <property type="match status" value="2"/>
</dbReference>
<comment type="function">
    <text evidence="13 14">Phosphoribosylformylglycinamidine synthase involved in the purines biosynthetic pathway. Catalyzes the ATP-dependent conversion of formylglycinamide ribonucleotide (FGAR) and glutamine to yield formylglycinamidine ribonucleotide (FGAM) and glutamate.</text>
</comment>
<dbReference type="FunFam" id="3.90.650.10:FF:000002">
    <property type="entry name" value="Phosphoribosylformylglycinamidine synthase"/>
    <property type="match status" value="1"/>
</dbReference>
<evidence type="ECO:0000256" key="11">
    <source>
        <dbReference type="ARBA" id="ARBA00022962"/>
    </source>
</evidence>
<feature type="active site" description="Nucleophile" evidence="14">
    <location>
        <position position="1118"/>
    </location>
</feature>
<dbReference type="GO" id="GO:0046872">
    <property type="term" value="F:metal ion binding"/>
    <property type="evidence" value="ECO:0007669"/>
    <property type="project" value="UniProtKB-KW"/>
</dbReference>
<feature type="domain" description="FGAR-AT PurM N-terminal-like" evidence="19">
    <location>
        <begin position="642"/>
        <end position="801"/>
    </location>
</feature>
<gene>
    <name evidence="14" type="primary">purL</name>
    <name evidence="20" type="ORF">AOY20_13820</name>
</gene>
<dbReference type="RefSeq" id="WP_054582412.1">
    <property type="nucleotide sequence ID" value="NZ_CP012808.1"/>
</dbReference>
<feature type="binding site" evidence="14">
    <location>
        <position position="672"/>
    </location>
    <ligand>
        <name>ATP</name>
        <dbReference type="ChEBI" id="CHEBI:30616"/>
    </ligand>
</feature>
<feature type="binding site" evidence="14">
    <location>
        <position position="878"/>
    </location>
    <ligand>
        <name>Mg(2+)</name>
        <dbReference type="ChEBI" id="CHEBI:18420"/>
    </ligand>
</feature>
<dbReference type="Gene3D" id="3.40.50.880">
    <property type="match status" value="1"/>
</dbReference>
<dbReference type="GO" id="GO:0005737">
    <property type="term" value="C:cytoplasm"/>
    <property type="evidence" value="ECO:0007669"/>
    <property type="project" value="UniProtKB-SubCell"/>
</dbReference>
<keyword evidence="4 14" id="KW-0963">Cytoplasm</keyword>
<dbReference type="Pfam" id="PF22689">
    <property type="entry name" value="FGAR-AT_PurM_N-like"/>
    <property type="match status" value="1"/>
</dbReference>
<dbReference type="STRING" id="1324350.AOY20_13820"/>
<protein>
    <recommendedName>
        <fullName evidence="14">Phosphoribosylformylglycinamidine synthase</fullName>
        <shortName evidence="14">FGAM synthase</shortName>
        <shortName evidence="14">FGAMS</shortName>
        <ecNumber evidence="14">6.3.5.3</ecNumber>
    </recommendedName>
    <alternativeName>
        <fullName evidence="14">Formylglycinamide ribonucleotide amidotransferase</fullName>
        <shortName evidence="14">FGAR amidotransferase</shortName>
        <shortName evidence="14">FGAR-AT</shortName>
    </alternativeName>
</protein>
<dbReference type="CDD" id="cd01740">
    <property type="entry name" value="GATase1_FGAR_AT"/>
    <property type="match status" value="1"/>
</dbReference>
<comment type="catalytic activity">
    <reaction evidence="12 14">
        <text>N(2)-formyl-N(1)-(5-phospho-beta-D-ribosyl)glycinamide + L-glutamine + ATP + H2O = 2-formamido-N(1)-(5-O-phospho-beta-D-ribosyl)acetamidine + L-glutamate + ADP + phosphate + H(+)</text>
        <dbReference type="Rhea" id="RHEA:17129"/>
        <dbReference type="ChEBI" id="CHEBI:15377"/>
        <dbReference type="ChEBI" id="CHEBI:15378"/>
        <dbReference type="ChEBI" id="CHEBI:29985"/>
        <dbReference type="ChEBI" id="CHEBI:30616"/>
        <dbReference type="ChEBI" id="CHEBI:43474"/>
        <dbReference type="ChEBI" id="CHEBI:58359"/>
        <dbReference type="ChEBI" id="CHEBI:147286"/>
        <dbReference type="ChEBI" id="CHEBI:147287"/>
        <dbReference type="ChEBI" id="CHEBI:456216"/>
        <dbReference type="EC" id="6.3.5.3"/>
    </reaction>
</comment>
<keyword evidence="6 14" id="KW-0479">Metal-binding</keyword>
<evidence type="ECO:0000256" key="15">
    <source>
        <dbReference type="SAM" id="MobiDB-lite"/>
    </source>
</evidence>
<dbReference type="PROSITE" id="PS51273">
    <property type="entry name" value="GATASE_TYPE_1"/>
    <property type="match status" value="1"/>
</dbReference>
<feature type="domain" description="PurM-like C-terminal" evidence="16">
    <location>
        <begin position="832"/>
        <end position="955"/>
    </location>
</feature>
<dbReference type="EC" id="6.3.5.3" evidence="14"/>
<keyword evidence="21" id="KW-1185">Reference proteome</keyword>
<dbReference type="AlphaFoldDB" id="A0A0N9VSR8"/>
<dbReference type="InterPro" id="IPR010918">
    <property type="entry name" value="PurM-like_C_dom"/>
</dbReference>
<comment type="caution">
    <text evidence="14">Lacks conserved residue(s) required for the propagation of feature annotation.</text>
</comment>
<dbReference type="SUPFAM" id="SSF56042">
    <property type="entry name" value="PurM C-terminal domain-like"/>
    <property type="match status" value="2"/>
</dbReference>
<dbReference type="FunFam" id="1.10.8.750:FF:000002">
    <property type="entry name" value="Phosphoribosylformylglycinamidine synthase"/>
    <property type="match status" value="1"/>
</dbReference>
<evidence type="ECO:0000256" key="6">
    <source>
        <dbReference type="ARBA" id="ARBA00022723"/>
    </source>
</evidence>
<feature type="binding site" evidence="14">
    <location>
        <position position="712"/>
    </location>
    <ligand>
        <name>Mg(2+)</name>
        <dbReference type="ChEBI" id="CHEBI:18420"/>
    </ligand>
</feature>
<dbReference type="InterPro" id="IPR029062">
    <property type="entry name" value="Class_I_gatase-like"/>
</dbReference>
<comment type="similarity">
    <text evidence="3 14">In the N-terminal section; belongs to the FGAMS family.</text>
</comment>
<evidence type="ECO:0000313" key="21">
    <source>
        <dbReference type="Proteomes" id="UP000064939"/>
    </source>
</evidence>
<evidence type="ECO:0000256" key="3">
    <source>
        <dbReference type="ARBA" id="ARBA00008608"/>
    </source>
</evidence>
<dbReference type="GO" id="GO:0005524">
    <property type="term" value="F:ATP binding"/>
    <property type="evidence" value="ECO:0007669"/>
    <property type="project" value="UniProtKB-UniRule"/>
</dbReference>
<feature type="active site" evidence="14">
    <location>
        <position position="1244"/>
    </location>
</feature>
<dbReference type="FunFam" id="3.40.50.880:FF:000008">
    <property type="entry name" value="Phosphoribosylformylglycinamidine synthase"/>
    <property type="match status" value="1"/>
</dbReference>
<accession>A0A0N9VSR8</accession>
<dbReference type="UniPathway" id="UPA00074">
    <property type="reaction ID" value="UER00128"/>
</dbReference>
<feature type="domain" description="Phosphoribosylformylglycinamidine synthase N-terminal" evidence="18">
    <location>
        <begin position="39"/>
        <end position="144"/>
    </location>
</feature>
<evidence type="ECO:0000313" key="20">
    <source>
        <dbReference type="EMBL" id="ALH96533.1"/>
    </source>
</evidence>
<evidence type="ECO:0000259" key="17">
    <source>
        <dbReference type="Pfam" id="PF18072"/>
    </source>
</evidence>
<feature type="binding site" evidence="14">
    <location>
        <position position="716"/>
    </location>
    <ligand>
        <name>Mg(2+)</name>
        <dbReference type="ChEBI" id="CHEBI:18420"/>
    </ligand>
</feature>
<dbReference type="Pfam" id="PF02769">
    <property type="entry name" value="AIRS_C"/>
    <property type="match status" value="2"/>
</dbReference>
<dbReference type="PANTHER" id="PTHR10099">
    <property type="entry name" value="PHOSPHORIBOSYLFORMYLGLYCINAMIDINE SYNTHASE"/>
    <property type="match status" value="1"/>
</dbReference>
<dbReference type="InterPro" id="IPR055181">
    <property type="entry name" value="FGAR-AT_PurM_N-like"/>
</dbReference>
<dbReference type="EMBL" id="CP012808">
    <property type="protein sequence ID" value="ALH96533.1"/>
    <property type="molecule type" value="Genomic_DNA"/>
</dbReference>
<comment type="subcellular location">
    <subcellularLocation>
        <location evidence="1 14">Cytoplasm</location>
    </subcellularLocation>
</comment>
<reference evidence="20 21" key="1">
    <citation type="journal article" date="2015" name="Int. J. Syst. Evol. Microbiol.">
        <title>Acinetobacter equi sp. nov. isolated from horse faeces.</title>
        <authorList>
            <person name="Poppel M.T."/>
            <person name="Skiebe E."/>
            <person name="Laue M."/>
            <person name="Bergmann H."/>
            <person name="Ebersberger I."/>
            <person name="Garn T."/>
            <person name="Fruth A."/>
            <person name="Baumgardt S."/>
            <person name="Busse H.J."/>
            <person name="Wilharm G."/>
        </authorList>
    </citation>
    <scope>NUCLEOTIDE SEQUENCE [LARGE SCALE GENOMIC DNA]</scope>
    <source>
        <strain evidence="20 21">114</strain>
    </source>
</reference>
<evidence type="ECO:0000256" key="10">
    <source>
        <dbReference type="ARBA" id="ARBA00022842"/>
    </source>
</evidence>
<dbReference type="FunFam" id="3.30.1330.10:FF:000002">
    <property type="entry name" value="Phosphoribosylformylglycinamidine synthase"/>
    <property type="match status" value="1"/>
</dbReference>